<evidence type="ECO:0000313" key="2">
    <source>
        <dbReference type="Proteomes" id="UP001642484"/>
    </source>
</evidence>
<name>A0ABP0SH23_9DINO</name>
<evidence type="ECO:0000313" key="1">
    <source>
        <dbReference type="EMBL" id="CAK9111674.1"/>
    </source>
</evidence>
<sequence length="107" mass="11943">MFNLPLGVIEVMSQISTTLPSSASATKPQLLVSPTCLAEIAGGKKALWCCLPVVLGPQNSISSACRFLLHHRLDHWWSQFNKLRLEVLRMHHDKNLHCLIIISICTI</sequence>
<accession>A0ABP0SH23</accession>
<gene>
    <name evidence="1" type="ORF">CCMP2556_LOCUS51818</name>
</gene>
<dbReference type="EMBL" id="CAXAMN010027583">
    <property type="protein sequence ID" value="CAK9111674.1"/>
    <property type="molecule type" value="Genomic_DNA"/>
</dbReference>
<proteinExistence type="predicted"/>
<dbReference type="Proteomes" id="UP001642484">
    <property type="component" value="Unassembled WGS sequence"/>
</dbReference>
<organism evidence="1 2">
    <name type="scientific">Durusdinium trenchii</name>
    <dbReference type="NCBI Taxonomy" id="1381693"/>
    <lineage>
        <taxon>Eukaryota</taxon>
        <taxon>Sar</taxon>
        <taxon>Alveolata</taxon>
        <taxon>Dinophyceae</taxon>
        <taxon>Suessiales</taxon>
        <taxon>Symbiodiniaceae</taxon>
        <taxon>Durusdinium</taxon>
    </lineage>
</organism>
<reference evidence="1 2" key="1">
    <citation type="submission" date="2024-02" db="EMBL/GenBank/DDBJ databases">
        <authorList>
            <person name="Chen Y."/>
            <person name="Shah S."/>
            <person name="Dougan E. K."/>
            <person name="Thang M."/>
            <person name="Chan C."/>
        </authorList>
    </citation>
    <scope>NUCLEOTIDE SEQUENCE [LARGE SCALE GENOMIC DNA]</scope>
</reference>
<comment type="caution">
    <text evidence="1">The sequence shown here is derived from an EMBL/GenBank/DDBJ whole genome shotgun (WGS) entry which is preliminary data.</text>
</comment>
<keyword evidence="2" id="KW-1185">Reference proteome</keyword>
<protein>
    <submittedName>
        <fullName evidence="1">Uncharacterized protein</fullName>
    </submittedName>
</protein>